<evidence type="ECO:0000313" key="10">
    <source>
        <dbReference type="Proteomes" id="UP001501565"/>
    </source>
</evidence>
<feature type="transmembrane region" description="Helical" evidence="8">
    <location>
        <begin position="839"/>
        <end position="859"/>
    </location>
</feature>
<sequence length="1052" mass="122033">MKSIVIQSSQNLGRWLKNRISWWSVWGIAFCSLLFATFVYQSYWPTYQLKVQDKFKGWITIDRPTVRSYFRNSFWLNHTPDNAWLTLASNDYRLYVNGFLIGANQYSINASHGFTTKLLQKEQRLVSNQQFILARAPELQKRANNEHRMGHYYDLTPYLRAGLNNISIALQADSQTRFTLYGRIHTDEADFHIATDPNTWKAHDLANSDVAGRKWYEIDFHDFEWSSAVDGGPIETHIYSFDIESVWARHFDPQPIVLDDLPGGDRLRSVMPHRGQFNHVTELSSWLRIESTRPYSLFIDDFFVGDSDGGVLKVFDISQYVSDQNRYISITTQPSLDGDDQSNWIKVDGNVLGNPVDPFLNWSAYIGNNDNWLLLDKSLSPQDWREAKYTETFQNNPKRDYIAQPIYSEFSVQTFFTVAAYLFFVLVCIALFNHFKKRYHYNKSQVFSYWWLLSFISMAVVMVEILRIRFVESDASLFFWSSHGQQLLIVFVLAMCVFGWLLKRFPEHGQESDSTPQVVTPATTYKSDTASYIILGFIIFVGVVLRVYDIGIEDLQADENVSWDAARGILRTGAPEAVSGILYTRSPLYHYLLAGWLWLWGDDIIVARLFSVLPAIGSMIMAFVLVRTITHNRFLALATALFFCLDSWQIQISHIIRFYQQMQFFGMLATYFFILGFIWQRGKRYQVAFFMSCLAGALSQEVFVIVFPAYSIAFVLFYKKFDWKNDLHLVIGFITTMLIIIIDIYIFTVTCLTPHVSVATTSGSILQLHLSNIMGFSNTFLVGNNRANLLLTIVALIGFFFWIRKANKIIYLFYLMIVLTLITATVLIMQIAARYLIVIYPYLIILCVLSLYYAPAYLARRLSKKEELNLVDPVKLSLLRNRWITASRVLIFATLFINLELWKTLDSYGHPRFTQHVTALEYIAKHREEQDKLISVHPMPAAILFGGIDYYLMDKVFFDELYVVDHGAVDRWSGGVLVSNIDKMREVFLRHDRVWVVLDELEMRNLSLELRDFIRESTVIQKEYFGVEVILWDKTHGKLAMINDRGGAYNRY</sequence>
<keyword evidence="2" id="KW-1003">Cell membrane</keyword>
<evidence type="ECO:0008006" key="11">
    <source>
        <dbReference type="Google" id="ProtNLM"/>
    </source>
</evidence>
<feature type="transmembrane region" description="Helical" evidence="8">
    <location>
        <begin position="729"/>
        <end position="752"/>
    </location>
</feature>
<dbReference type="InterPro" id="IPR050297">
    <property type="entry name" value="LipidA_mod_glycosyltrf_83"/>
</dbReference>
<keyword evidence="10" id="KW-1185">Reference proteome</keyword>
<keyword evidence="5 8" id="KW-0812">Transmembrane</keyword>
<feature type="transmembrane region" description="Helical" evidence="8">
    <location>
        <begin position="810"/>
        <end position="833"/>
    </location>
</feature>
<proteinExistence type="predicted"/>
<evidence type="ECO:0000256" key="1">
    <source>
        <dbReference type="ARBA" id="ARBA00004651"/>
    </source>
</evidence>
<comment type="subcellular location">
    <subcellularLocation>
        <location evidence="1">Cell membrane</location>
        <topology evidence="1">Multi-pass membrane protein</topology>
    </subcellularLocation>
</comment>
<feature type="transmembrane region" description="Helical" evidence="8">
    <location>
        <begin position="605"/>
        <end position="626"/>
    </location>
</feature>
<evidence type="ECO:0000256" key="5">
    <source>
        <dbReference type="ARBA" id="ARBA00022692"/>
    </source>
</evidence>
<dbReference type="PANTHER" id="PTHR33908">
    <property type="entry name" value="MANNOSYLTRANSFERASE YKCB-RELATED"/>
    <property type="match status" value="1"/>
</dbReference>
<feature type="transmembrane region" description="Helical" evidence="8">
    <location>
        <begin position="415"/>
        <end position="435"/>
    </location>
</feature>
<gene>
    <name evidence="9" type="ORF">GCM10022277_07430</name>
</gene>
<feature type="transmembrane region" description="Helical" evidence="8">
    <location>
        <begin position="20"/>
        <end position="40"/>
    </location>
</feature>
<keyword evidence="3" id="KW-0328">Glycosyltransferase</keyword>
<organism evidence="9 10">
    <name type="scientific">Litoribacillus peritrichatus</name>
    <dbReference type="NCBI Taxonomy" id="718191"/>
    <lineage>
        <taxon>Bacteria</taxon>
        <taxon>Pseudomonadati</taxon>
        <taxon>Pseudomonadota</taxon>
        <taxon>Gammaproteobacteria</taxon>
        <taxon>Oceanospirillales</taxon>
        <taxon>Oceanospirillaceae</taxon>
        <taxon>Litoribacillus</taxon>
    </lineage>
</organism>
<evidence type="ECO:0000256" key="2">
    <source>
        <dbReference type="ARBA" id="ARBA00022475"/>
    </source>
</evidence>
<dbReference type="Proteomes" id="UP001501565">
    <property type="component" value="Unassembled WGS sequence"/>
</dbReference>
<feature type="transmembrane region" description="Helical" evidence="8">
    <location>
        <begin position="486"/>
        <end position="502"/>
    </location>
</feature>
<comment type="caution">
    <text evidence="9">The sequence shown here is derived from an EMBL/GenBank/DDBJ whole genome shotgun (WGS) entry which is preliminary data.</text>
</comment>
<keyword evidence="6 8" id="KW-1133">Transmembrane helix</keyword>
<evidence type="ECO:0000256" key="8">
    <source>
        <dbReference type="SAM" id="Phobius"/>
    </source>
</evidence>
<evidence type="ECO:0000256" key="4">
    <source>
        <dbReference type="ARBA" id="ARBA00022679"/>
    </source>
</evidence>
<dbReference type="EMBL" id="BAABBN010000004">
    <property type="protein sequence ID" value="GAA3915354.1"/>
    <property type="molecule type" value="Genomic_DNA"/>
</dbReference>
<reference evidence="10" key="1">
    <citation type="journal article" date="2019" name="Int. J. Syst. Evol. Microbiol.">
        <title>The Global Catalogue of Microorganisms (GCM) 10K type strain sequencing project: providing services to taxonomists for standard genome sequencing and annotation.</title>
        <authorList>
            <consortium name="The Broad Institute Genomics Platform"/>
            <consortium name="The Broad Institute Genome Sequencing Center for Infectious Disease"/>
            <person name="Wu L."/>
            <person name="Ma J."/>
        </authorList>
    </citation>
    <scope>NUCLEOTIDE SEQUENCE [LARGE SCALE GENOMIC DNA]</scope>
    <source>
        <strain evidence="10">JCM 17551</strain>
    </source>
</reference>
<dbReference type="PANTHER" id="PTHR33908:SF11">
    <property type="entry name" value="MEMBRANE PROTEIN"/>
    <property type="match status" value="1"/>
</dbReference>
<dbReference type="RefSeq" id="WP_344795617.1">
    <property type="nucleotide sequence ID" value="NZ_BAABBN010000004.1"/>
</dbReference>
<evidence type="ECO:0000256" key="3">
    <source>
        <dbReference type="ARBA" id="ARBA00022676"/>
    </source>
</evidence>
<evidence type="ECO:0000256" key="6">
    <source>
        <dbReference type="ARBA" id="ARBA00022989"/>
    </source>
</evidence>
<name>A0ABP7M6E6_9GAMM</name>
<feature type="transmembrane region" description="Helical" evidence="8">
    <location>
        <begin position="530"/>
        <end position="548"/>
    </location>
</feature>
<protein>
    <recommendedName>
        <fullName evidence="11">Glycosyltransferase RgtA/B/C/D-like domain-containing protein</fullName>
    </recommendedName>
</protein>
<keyword evidence="4" id="KW-0808">Transferase</keyword>
<feature type="transmembrane region" description="Helical" evidence="8">
    <location>
        <begin position="787"/>
        <end position="803"/>
    </location>
</feature>
<keyword evidence="7 8" id="KW-0472">Membrane</keyword>
<feature type="transmembrane region" description="Helical" evidence="8">
    <location>
        <begin position="447"/>
        <end position="466"/>
    </location>
</feature>
<feature type="transmembrane region" description="Helical" evidence="8">
    <location>
        <begin position="662"/>
        <end position="680"/>
    </location>
</feature>
<evidence type="ECO:0000313" key="9">
    <source>
        <dbReference type="EMBL" id="GAA3915354.1"/>
    </source>
</evidence>
<dbReference type="Gene3D" id="2.60.120.260">
    <property type="entry name" value="Galactose-binding domain-like"/>
    <property type="match status" value="1"/>
</dbReference>
<accession>A0ABP7M6E6</accession>
<evidence type="ECO:0000256" key="7">
    <source>
        <dbReference type="ARBA" id="ARBA00023136"/>
    </source>
</evidence>
<feature type="transmembrane region" description="Helical" evidence="8">
    <location>
        <begin position="687"/>
        <end position="717"/>
    </location>
</feature>